<proteinExistence type="predicted"/>
<name>A0ABW5D3E5_9BACT</name>
<dbReference type="Gene3D" id="3.30.2010.20">
    <property type="match status" value="1"/>
</dbReference>
<evidence type="ECO:0000313" key="2">
    <source>
        <dbReference type="Proteomes" id="UP001597375"/>
    </source>
</evidence>
<evidence type="ECO:0000313" key="1">
    <source>
        <dbReference type="EMBL" id="MFD2255229.1"/>
    </source>
</evidence>
<dbReference type="SUPFAM" id="SSF55486">
    <property type="entry name" value="Metalloproteases ('zincins'), catalytic domain"/>
    <property type="match status" value="1"/>
</dbReference>
<dbReference type="InterPro" id="IPR038555">
    <property type="entry name" value="Zincin_1_sf"/>
</dbReference>
<dbReference type="Proteomes" id="UP001597375">
    <property type="component" value="Unassembled WGS sequence"/>
</dbReference>
<comment type="caution">
    <text evidence="1">The sequence shown here is derived from an EMBL/GenBank/DDBJ whole genome shotgun (WGS) entry which is preliminary data.</text>
</comment>
<dbReference type="EMBL" id="JBHUIT010000001">
    <property type="protein sequence ID" value="MFD2255229.1"/>
    <property type="molecule type" value="Genomic_DNA"/>
</dbReference>
<keyword evidence="2" id="KW-1185">Reference proteome</keyword>
<protein>
    <submittedName>
        <fullName evidence="1">Metallopeptidase family protein</fullName>
    </submittedName>
</protein>
<dbReference type="RefSeq" id="WP_386817891.1">
    <property type="nucleotide sequence ID" value="NZ_JBHUIT010000001.1"/>
</dbReference>
<dbReference type="Pfam" id="PF06262">
    <property type="entry name" value="Zincin_1"/>
    <property type="match status" value="1"/>
</dbReference>
<gene>
    <name evidence="1" type="ORF">ACFSSA_00945</name>
</gene>
<dbReference type="InterPro" id="IPR010428">
    <property type="entry name" value="Zincin_1"/>
</dbReference>
<reference evidence="2" key="1">
    <citation type="journal article" date="2019" name="Int. J. Syst. Evol. Microbiol.">
        <title>The Global Catalogue of Microorganisms (GCM) 10K type strain sequencing project: providing services to taxonomists for standard genome sequencing and annotation.</title>
        <authorList>
            <consortium name="The Broad Institute Genomics Platform"/>
            <consortium name="The Broad Institute Genome Sequencing Center for Infectious Disease"/>
            <person name="Wu L."/>
            <person name="Ma J."/>
        </authorList>
    </citation>
    <scope>NUCLEOTIDE SEQUENCE [LARGE SCALE GENOMIC DNA]</scope>
    <source>
        <strain evidence="2">CGMCC 4.7106</strain>
    </source>
</reference>
<sequence>MEFEKLCELAAGEVKMIVDVLPEEVRPQAAGCPVYYEAKPLEGESIEEDALGVFQGTPIVDEDQTGNPPRIRIFVENMWEYAERDEQDFLDEVGTTYLHELSHYLGWDEEEVGEFDLE</sequence>
<accession>A0ABW5D3E5</accession>
<organism evidence="1 2">
    <name type="scientific">Luteolibacter algae</name>
    <dbReference type="NCBI Taxonomy" id="454151"/>
    <lineage>
        <taxon>Bacteria</taxon>
        <taxon>Pseudomonadati</taxon>
        <taxon>Verrucomicrobiota</taxon>
        <taxon>Verrucomicrobiia</taxon>
        <taxon>Verrucomicrobiales</taxon>
        <taxon>Verrucomicrobiaceae</taxon>
        <taxon>Luteolibacter</taxon>
    </lineage>
</organism>